<dbReference type="Gene3D" id="1.20.1280.50">
    <property type="match status" value="1"/>
</dbReference>
<dbReference type="CDD" id="cd09917">
    <property type="entry name" value="F-box_SF"/>
    <property type="match status" value="1"/>
</dbReference>
<organism evidence="2 3">
    <name type="scientific">Orbilia ellipsospora</name>
    <dbReference type="NCBI Taxonomy" id="2528407"/>
    <lineage>
        <taxon>Eukaryota</taxon>
        <taxon>Fungi</taxon>
        <taxon>Dikarya</taxon>
        <taxon>Ascomycota</taxon>
        <taxon>Pezizomycotina</taxon>
        <taxon>Orbiliomycetes</taxon>
        <taxon>Orbiliales</taxon>
        <taxon>Orbiliaceae</taxon>
        <taxon>Orbilia</taxon>
    </lineage>
</organism>
<accession>A0AAV9XJ87</accession>
<evidence type="ECO:0000313" key="2">
    <source>
        <dbReference type="EMBL" id="KAK6542153.1"/>
    </source>
</evidence>
<sequence length="236" mass="27500">MHITISSLPVEVLGEILLFLPIVDQLAASKVSKLWEAVISSPCLQRTRYTSLLGQDAKNEHPYGIHRFFASEEYKIRCTVDRKGEISKFKFESEDGENSFGIDVTEIPSFLDEKFFSPFAKDDVRKALARKLEKKERERLDDFKCMKGGMIQAMHYCKFEDPYKTRCLGFYPSWAAKEDVTNRELLQRLVRDRATKKDFVPEDSGYYFVDIHGDVDSEMQYLGESNWFLQIWVTMD</sequence>
<proteinExistence type="predicted"/>
<dbReference type="EMBL" id="JAVHJO010000003">
    <property type="protein sequence ID" value="KAK6542153.1"/>
    <property type="molecule type" value="Genomic_DNA"/>
</dbReference>
<feature type="domain" description="F-box" evidence="1">
    <location>
        <begin position="2"/>
        <end position="52"/>
    </location>
</feature>
<keyword evidence="3" id="KW-1185">Reference proteome</keyword>
<gene>
    <name evidence="2" type="ORF">TWF694_007918</name>
</gene>
<protein>
    <recommendedName>
        <fullName evidence="1">F-box domain-containing protein</fullName>
    </recommendedName>
</protein>
<dbReference type="PROSITE" id="PS50181">
    <property type="entry name" value="FBOX"/>
    <property type="match status" value="1"/>
</dbReference>
<name>A0AAV9XJ87_9PEZI</name>
<evidence type="ECO:0000259" key="1">
    <source>
        <dbReference type="PROSITE" id="PS50181"/>
    </source>
</evidence>
<dbReference type="Pfam" id="PF00646">
    <property type="entry name" value="F-box"/>
    <property type="match status" value="1"/>
</dbReference>
<dbReference type="InterPro" id="IPR001810">
    <property type="entry name" value="F-box_dom"/>
</dbReference>
<dbReference type="SMART" id="SM00256">
    <property type="entry name" value="FBOX"/>
    <property type="match status" value="1"/>
</dbReference>
<dbReference type="SUPFAM" id="SSF81383">
    <property type="entry name" value="F-box domain"/>
    <property type="match status" value="1"/>
</dbReference>
<reference evidence="2 3" key="1">
    <citation type="submission" date="2019-10" db="EMBL/GenBank/DDBJ databases">
        <authorList>
            <person name="Palmer J.M."/>
        </authorList>
    </citation>
    <scope>NUCLEOTIDE SEQUENCE [LARGE SCALE GENOMIC DNA]</scope>
    <source>
        <strain evidence="2 3">TWF694</strain>
    </source>
</reference>
<dbReference type="Proteomes" id="UP001365542">
    <property type="component" value="Unassembled WGS sequence"/>
</dbReference>
<dbReference type="AlphaFoldDB" id="A0AAV9XJ87"/>
<evidence type="ECO:0000313" key="3">
    <source>
        <dbReference type="Proteomes" id="UP001365542"/>
    </source>
</evidence>
<dbReference type="InterPro" id="IPR036047">
    <property type="entry name" value="F-box-like_dom_sf"/>
</dbReference>
<comment type="caution">
    <text evidence="2">The sequence shown here is derived from an EMBL/GenBank/DDBJ whole genome shotgun (WGS) entry which is preliminary data.</text>
</comment>